<reference evidence="3" key="1">
    <citation type="submission" date="2017-02" db="EMBL/GenBank/DDBJ databases">
        <authorList>
            <person name="Varghese N."/>
            <person name="Submissions S."/>
        </authorList>
    </citation>
    <scope>NUCLEOTIDE SEQUENCE [LARGE SCALE GENOMIC DNA]</scope>
    <source>
        <strain evidence="3">DSM 22224</strain>
    </source>
</reference>
<name>A0A1T4L0Y4_9BACT</name>
<dbReference type="InterPro" id="IPR015943">
    <property type="entry name" value="WD40/YVTN_repeat-like_dom_sf"/>
</dbReference>
<accession>A0A1T4L0Y4</accession>
<dbReference type="OrthoDB" id="9798438at2"/>
<keyword evidence="3" id="KW-1185">Reference proteome</keyword>
<evidence type="ECO:0000313" key="2">
    <source>
        <dbReference type="EMBL" id="SJZ48258.1"/>
    </source>
</evidence>
<feature type="chain" id="PRO_5013227678" description="PE-PGRS family protein" evidence="1">
    <location>
        <begin position="19"/>
        <end position="290"/>
    </location>
</feature>
<dbReference type="AlphaFoldDB" id="A0A1T4L0Y4"/>
<dbReference type="RefSeq" id="WP_143312738.1">
    <property type="nucleotide sequence ID" value="NZ_FUWZ01000001.1"/>
</dbReference>
<evidence type="ECO:0000313" key="3">
    <source>
        <dbReference type="Proteomes" id="UP000190367"/>
    </source>
</evidence>
<evidence type="ECO:0000256" key="1">
    <source>
        <dbReference type="SAM" id="SignalP"/>
    </source>
</evidence>
<gene>
    <name evidence="2" type="ORF">SAMN04488128_101414</name>
</gene>
<dbReference type="EMBL" id="FUWZ01000001">
    <property type="protein sequence ID" value="SJZ48258.1"/>
    <property type="molecule type" value="Genomic_DNA"/>
</dbReference>
<evidence type="ECO:0008006" key="4">
    <source>
        <dbReference type="Google" id="ProtNLM"/>
    </source>
</evidence>
<dbReference type="Proteomes" id="UP000190367">
    <property type="component" value="Unassembled WGS sequence"/>
</dbReference>
<dbReference type="Gene3D" id="2.130.10.10">
    <property type="entry name" value="YVTN repeat-like/Quinoprotein amine dehydrogenase"/>
    <property type="match status" value="1"/>
</dbReference>
<feature type="signal peptide" evidence="1">
    <location>
        <begin position="1"/>
        <end position="18"/>
    </location>
</feature>
<protein>
    <recommendedName>
        <fullName evidence="4">PE-PGRS family protein</fullName>
    </recommendedName>
</protein>
<dbReference type="STRING" id="634771.SAMN04488128_101414"/>
<organism evidence="2 3">
    <name type="scientific">Chitinophaga eiseniae</name>
    <dbReference type="NCBI Taxonomy" id="634771"/>
    <lineage>
        <taxon>Bacteria</taxon>
        <taxon>Pseudomonadati</taxon>
        <taxon>Bacteroidota</taxon>
        <taxon>Chitinophagia</taxon>
        <taxon>Chitinophagales</taxon>
        <taxon>Chitinophagaceae</taxon>
        <taxon>Chitinophaga</taxon>
    </lineage>
</organism>
<dbReference type="SUPFAM" id="SSF75011">
    <property type="entry name" value="3-carboxy-cis,cis-mucoante lactonizing enzyme"/>
    <property type="match status" value="1"/>
</dbReference>
<keyword evidence="1" id="KW-0732">Signal</keyword>
<sequence>MRLPVMLTVLLLTGVCSAAVAQTSKDNTTVKPVILGYITSGKITEASGIASSSTMPGYFWTHNDSGNKPDVYLLDHQARLACTVKLDDVTNRDMEDIAEGIGPVKGKHYVYVGDIGDNGGKRKHIRIYRFKEPTKIPGKSLHIRPDVLTLEYPNGPRDAETLLIDPIGKKIYIVSKREGKVSLYKTNQLLFKDGDNATLEQLITLPYTWVTSGDISKDGRHIVIKTLTDVYYWHRNANETVEQAMARPAQRLPYTIEKQGEGITITPGNDGYVTISEGKDTPVNFYQWKF</sequence>
<proteinExistence type="predicted"/>